<protein>
    <submittedName>
        <fullName evidence="2">F-box/FBD/LRR-repeat protein</fullName>
    </submittedName>
</protein>
<keyword evidence="1" id="KW-0732">Signal</keyword>
<accession>A0AAD7L1H8</accession>
<dbReference type="KEGG" id="qsa:O6P43_029248"/>
<feature type="signal peptide" evidence="1">
    <location>
        <begin position="1"/>
        <end position="18"/>
    </location>
</feature>
<feature type="chain" id="PRO_5042182540" evidence="1">
    <location>
        <begin position="19"/>
        <end position="226"/>
    </location>
</feature>
<evidence type="ECO:0000256" key="1">
    <source>
        <dbReference type="SAM" id="SignalP"/>
    </source>
</evidence>
<organism evidence="2 3">
    <name type="scientific">Quillaja saponaria</name>
    <name type="common">Soap bark tree</name>
    <dbReference type="NCBI Taxonomy" id="32244"/>
    <lineage>
        <taxon>Eukaryota</taxon>
        <taxon>Viridiplantae</taxon>
        <taxon>Streptophyta</taxon>
        <taxon>Embryophyta</taxon>
        <taxon>Tracheophyta</taxon>
        <taxon>Spermatophyta</taxon>
        <taxon>Magnoliopsida</taxon>
        <taxon>eudicotyledons</taxon>
        <taxon>Gunneridae</taxon>
        <taxon>Pentapetalae</taxon>
        <taxon>rosids</taxon>
        <taxon>fabids</taxon>
        <taxon>Fabales</taxon>
        <taxon>Quillajaceae</taxon>
        <taxon>Quillaja</taxon>
    </lineage>
</organism>
<dbReference type="EMBL" id="JARAOO010000012">
    <property type="protein sequence ID" value="KAJ7948820.1"/>
    <property type="molecule type" value="Genomic_DNA"/>
</dbReference>
<comment type="caution">
    <text evidence="2">The sequence shown here is derived from an EMBL/GenBank/DDBJ whole genome shotgun (WGS) entry which is preliminary data.</text>
</comment>
<reference evidence="2" key="1">
    <citation type="journal article" date="2023" name="Science">
        <title>Elucidation of the pathway for biosynthesis of saponin adjuvants from the soapbark tree.</title>
        <authorList>
            <person name="Reed J."/>
            <person name="Orme A."/>
            <person name="El-Demerdash A."/>
            <person name="Owen C."/>
            <person name="Martin L.B.B."/>
            <person name="Misra R.C."/>
            <person name="Kikuchi S."/>
            <person name="Rejzek M."/>
            <person name="Martin A.C."/>
            <person name="Harkess A."/>
            <person name="Leebens-Mack J."/>
            <person name="Louveau T."/>
            <person name="Stephenson M.J."/>
            <person name="Osbourn A."/>
        </authorList>
    </citation>
    <scope>NUCLEOTIDE SEQUENCE</scope>
    <source>
        <strain evidence="2">S10</strain>
    </source>
</reference>
<keyword evidence="3" id="KW-1185">Reference proteome</keyword>
<dbReference type="InterPro" id="IPR050232">
    <property type="entry name" value="FBL13/AtMIF1-like"/>
</dbReference>
<gene>
    <name evidence="2" type="ORF">O6P43_029248</name>
</gene>
<dbReference type="Proteomes" id="UP001163823">
    <property type="component" value="Chromosome 12"/>
</dbReference>
<dbReference type="PANTHER" id="PTHR31900">
    <property type="entry name" value="F-BOX/RNI SUPERFAMILY PROTEIN-RELATED"/>
    <property type="match status" value="1"/>
</dbReference>
<proteinExistence type="predicted"/>
<sequence>MKSTILFVLMQWISSVLRRGVQKLHFYIREHVFVSSHSLFCCNSLVELKIQAPCTLRVPGSHFVPNLKIIILHEVKFLNDSFPHSEELFLSFPVLKAFECINCTWLNAQYVSIETPQLESFGIEYLNTSLFHCTSKFRICSLHLTKFSYAGYLSENIILLEPSSILVASILIPCLKACMLLAQLCKVEGLHLQLYMIQAHKRGRHFASLPTFEKLIYLELDSYFQL</sequence>
<evidence type="ECO:0000313" key="2">
    <source>
        <dbReference type="EMBL" id="KAJ7948820.1"/>
    </source>
</evidence>
<name>A0AAD7L1H8_QUISA</name>
<dbReference type="PANTHER" id="PTHR31900:SF32">
    <property type="entry name" value="F-BOX_RNI_FBD-LIKE DOMAIN PROTEIN"/>
    <property type="match status" value="1"/>
</dbReference>
<evidence type="ECO:0000313" key="3">
    <source>
        <dbReference type="Proteomes" id="UP001163823"/>
    </source>
</evidence>
<dbReference type="AlphaFoldDB" id="A0AAD7L1H8"/>